<dbReference type="AlphaFoldDB" id="T1KNK8"/>
<dbReference type="PROSITE" id="PS50103">
    <property type="entry name" value="ZF_C3H1"/>
    <property type="match status" value="1"/>
</dbReference>
<dbReference type="HOGENOM" id="CLU_044804_1_0_1"/>
<organism evidence="8 9">
    <name type="scientific">Tetranychus urticae</name>
    <name type="common">Two-spotted spider mite</name>
    <dbReference type="NCBI Taxonomy" id="32264"/>
    <lineage>
        <taxon>Eukaryota</taxon>
        <taxon>Metazoa</taxon>
        <taxon>Ecdysozoa</taxon>
        <taxon>Arthropoda</taxon>
        <taxon>Chelicerata</taxon>
        <taxon>Arachnida</taxon>
        <taxon>Acari</taxon>
        <taxon>Acariformes</taxon>
        <taxon>Trombidiformes</taxon>
        <taxon>Prostigmata</taxon>
        <taxon>Eleutherengona</taxon>
        <taxon>Raphignathae</taxon>
        <taxon>Tetranychoidea</taxon>
        <taxon>Tetranychidae</taxon>
        <taxon>Tetranychus</taxon>
    </lineage>
</organism>
<dbReference type="SUPFAM" id="SSF90229">
    <property type="entry name" value="CCCH zinc finger"/>
    <property type="match status" value="1"/>
</dbReference>
<gene>
    <name evidence="8" type="primary">107366002</name>
</gene>
<reference evidence="8" key="2">
    <citation type="submission" date="2015-06" db="UniProtKB">
        <authorList>
            <consortium name="EnsemblMetazoa"/>
        </authorList>
    </citation>
    <scope>IDENTIFICATION</scope>
</reference>
<dbReference type="InterPro" id="IPR051181">
    <property type="entry name" value="CAF1_poly(A)_ribonucleases"/>
</dbReference>
<keyword evidence="9" id="KW-1185">Reference proteome</keyword>
<name>T1KNK8_TETUR</name>
<dbReference type="GO" id="GO:0008270">
    <property type="term" value="F:zinc ion binding"/>
    <property type="evidence" value="ECO:0007669"/>
    <property type="project" value="UniProtKB-KW"/>
</dbReference>
<feature type="zinc finger region" description="C3H1-type" evidence="5">
    <location>
        <begin position="281"/>
        <end position="309"/>
    </location>
</feature>
<evidence type="ECO:0000256" key="5">
    <source>
        <dbReference type="PROSITE-ProRule" id="PRU00723"/>
    </source>
</evidence>
<dbReference type="InterPro" id="IPR036397">
    <property type="entry name" value="RNaseH_sf"/>
</dbReference>
<evidence type="ECO:0000259" key="7">
    <source>
        <dbReference type="PROSITE" id="PS50103"/>
    </source>
</evidence>
<keyword evidence="3 5" id="KW-0863">Zinc-finger</keyword>
<dbReference type="GO" id="GO:0015030">
    <property type="term" value="C:Cajal body"/>
    <property type="evidence" value="ECO:0007669"/>
    <property type="project" value="TreeGrafter"/>
</dbReference>
<proteinExistence type="inferred from homology"/>
<accession>T1KNK8</accession>
<protein>
    <recommendedName>
        <fullName evidence="7">C3H1-type domain-containing protein</fullName>
    </recommendedName>
</protein>
<keyword evidence="2 5" id="KW-0479">Metal-binding</keyword>
<dbReference type="InterPro" id="IPR036855">
    <property type="entry name" value="Znf_CCCH_sf"/>
</dbReference>
<dbReference type="eggNOG" id="KOG1990">
    <property type="taxonomic scope" value="Eukaryota"/>
</dbReference>
<feature type="domain" description="C3H1-type" evidence="7">
    <location>
        <begin position="281"/>
        <end position="309"/>
    </location>
</feature>
<evidence type="ECO:0000256" key="2">
    <source>
        <dbReference type="ARBA" id="ARBA00022723"/>
    </source>
</evidence>
<dbReference type="Gene3D" id="3.30.420.10">
    <property type="entry name" value="Ribonuclease H-like superfamily/Ribonuclease H"/>
    <property type="match status" value="1"/>
</dbReference>
<comment type="similarity">
    <text evidence="1">Belongs to the CAF1 family.</text>
</comment>
<feature type="region of interest" description="Disordered" evidence="6">
    <location>
        <begin position="457"/>
        <end position="508"/>
    </location>
</feature>
<reference evidence="9" key="1">
    <citation type="submission" date="2011-08" db="EMBL/GenBank/DDBJ databases">
        <authorList>
            <person name="Rombauts S."/>
        </authorList>
    </citation>
    <scope>NUCLEOTIDE SEQUENCE</scope>
    <source>
        <strain evidence="9">London</strain>
    </source>
</reference>
<dbReference type="Proteomes" id="UP000015104">
    <property type="component" value="Unassembled WGS sequence"/>
</dbReference>
<evidence type="ECO:0000313" key="9">
    <source>
        <dbReference type="Proteomes" id="UP000015104"/>
    </source>
</evidence>
<dbReference type="EMBL" id="CAEY01000277">
    <property type="status" value="NOT_ANNOTATED_CDS"/>
    <property type="molecule type" value="Genomic_DNA"/>
</dbReference>
<dbReference type="OrthoDB" id="414075at2759"/>
<dbReference type="InterPro" id="IPR012337">
    <property type="entry name" value="RNaseH-like_sf"/>
</dbReference>
<evidence type="ECO:0000256" key="4">
    <source>
        <dbReference type="ARBA" id="ARBA00022833"/>
    </source>
</evidence>
<dbReference type="GO" id="GO:0000175">
    <property type="term" value="F:3'-5'-RNA exonuclease activity"/>
    <property type="evidence" value="ECO:0007669"/>
    <property type="project" value="TreeGrafter"/>
</dbReference>
<dbReference type="Pfam" id="PF00642">
    <property type="entry name" value="zf-CCCH"/>
    <property type="match status" value="1"/>
</dbReference>
<dbReference type="Gene3D" id="6.10.250.3220">
    <property type="match status" value="1"/>
</dbReference>
<dbReference type="OMA" id="PDICKNF"/>
<dbReference type="SUPFAM" id="SSF53098">
    <property type="entry name" value="Ribonuclease H-like"/>
    <property type="match status" value="1"/>
</dbReference>
<dbReference type="STRING" id="32264.T1KNK8"/>
<evidence type="ECO:0000256" key="1">
    <source>
        <dbReference type="ARBA" id="ARBA00008372"/>
    </source>
</evidence>
<dbReference type="InterPro" id="IPR000571">
    <property type="entry name" value="Znf_CCCH"/>
</dbReference>
<evidence type="ECO:0000313" key="8">
    <source>
        <dbReference type="EnsemblMetazoa" id="tetur16g01330.1"/>
    </source>
</evidence>
<dbReference type="GO" id="GO:0034472">
    <property type="term" value="P:snRNA 3'-end processing"/>
    <property type="evidence" value="ECO:0007669"/>
    <property type="project" value="TreeGrafter"/>
</dbReference>
<dbReference type="EnsemblMetazoa" id="tetur16g01330.1">
    <property type="protein sequence ID" value="tetur16g01330.1"/>
    <property type="gene ID" value="tetur16g01330"/>
</dbReference>
<dbReference type="GO" id="GO:0017069">
    <property type="term" value="F:snRNA binding"/>
    <property type="evidence" value="ECO:0007669"/>
    <property type="project" value="TreeGrafter"/>
</dbReference>
<dbReference type="KEGG" id="tut:107366002"/>
<sequence>MEQLDRVPCIQVNSTNIIACWPHLMKAIEQSHFLAIDLELSGLGDKKKLILKDIEERYKAIGEVAKTRSILSVGLSFFRYNRKLINGSDQTDWRNKDEFCDWNFKVINFELLTLCNEESVLEDESRSFLVSHGFDFDAQTSIGLQYLRADQELNPDVPSIRNLFHQLVNKKVPLVLHNGLLDLIFIYHNFLANLPPKLPTFVADLDKLFPKGIFDTKYVAEHNFKSKGSYLEYLFYQRQRRNLERRVANKPFISISFGSDDSIRDFVVERSMKSIILGDKPEGLKICDDYRQHGWCKKGASCQKSHDIDFILDDEDFYKEPSKTRKRILAKMNLINSPKNDVEMGEVGDSIEIKEHINGQVKSGIHRSGYDAFMTGYCFATFINELSKQKPGKSGKLNFSTSEMLKLNNKIFLTGKKDPLQIRYSQYSKPSSNISKLITETMSPEITKECGIIDPEKVDGSNSVTSEESKSLNSSGISDCDLIVTSETDEISDSLDGTNGTESIDEEQ</sequence>
<dbReference type="PANTHER" id="PTHR15092:SF37">
    <property type="entry name" value="TARGET OF EGR1 PROTEIN 1"/>
    <property type="match status" value="1"/>
</dbReference>
<feature type="compositionally biased region" description="Polar residues" evidence="6">
    <location>
        <begin position="460"/>
        <end position="477"/>
    </location>
</feature>
<dbReference type="Pfam" id="PF04857">
    <property type="entry name" value="CAF1"/>
    <property type="match status" value="2"/>
</dbReference>
<evidence type="ECO:0000256" key="3">
    <source>
        <dbReference type="ARBA" id="ARBA00022771"/>
    </source>
</evidence>
<dbReference type="PANTHER" id="PTHR15092">
    <property type="entry name" value="POLY A -SPECIFIC RIBONUCLEASE/TARGET OF EGR1, MEMBER 1"/>
    <property type="match status" value="1"/>
</dbReference>
<dbReference type="InterPro" id="IPR006941">
    <property type="entry name" value="RNase_CAF1"/>
</dbReference>
<evidence type="ECO:0000256" key="6">
    <source>
        <dbReference type="SAM" id="MobiDB-lite"/>
    </source>
</evidence>
<keyword evidence="4 5" id="KW-0862">Zinc</keyword>